<dbReference type="EMBL" id="NPBV01000018">
    <property type="protein sequence ID" value="PAD21008.1"/>
    <property type="molecule type" value="Genomic_DNA"/>
</dbReference>
<dbReference type="InterPro" id="IPR045061">
    <property type="entry name" value="FtsZ/CetZ"/>
</dbReference>
<dbReference type="InterPro" id="IPR000158">
    <property type="entry name" value="Cell_div_FtsZ"/>
</dbReference>
<dbReference type="PANTHER" id="PTHR30314:SF3">
    <property type="entry name" value="MITOCHONDRIAL DIVISION PROTEIN FSZA"/>
    <property type="match status" value="1"/>
</dbReference>
<evidence type="ECO:0000256" key="6">
    <source>
        <dbReference type="ARBA" id="ARBA00023210"/>
    </source>
</evidence>
<evidence type="ECO:0000259" key="13">
    <source>
        <dbReference type="SMART" id="SM00864"/>
    </source>
</evidence>
<dbReference type="SMART" id="SM00865">
    <property type="entry name" value="Tubulin_C"/>
    <property type="match status" value="1"/>
</dbReference>
<evidence type="ECO:0000256" key="1">
    <source>
        <dbReference type="ARBA" id="ARBA00009690"/>
    </source>
</evidence>
<keyword evidence="4 9" id="KW-0547">Nucleotide-binding</keyword>
<comment type="subcellular location">
    <subcellularLocation>
        <location evidence="9">Cytoplasm</location>
    </subcellularLocation>
    <text evidence="9">Assembles at midcell at the inner surface of the cytoplasmic membrane.</text>
</comment>
<keyword evidence="6 9" id="KW-0717">Septation</keyword>
<feature type="compositionally biased region" description="Basic and acidic residues" evidence="12">
    <location>
        <begin position="347"/>
        <end position="360"/>
    </location>
</feature>
<accession>A0A268AA58</accession>
<evidence type="ECO:0000256" key="11">
    <source>
        <dbReference type="RuleBase" id="RU000631"/>
    </source>
</evidence>
<keyword evidence="7 9" id="KW-0131">Cell cycle</keyword>
<feature type="binding site" evidence="9">
    <location>
        <position position="139"/>
    </location>
    <ligand>
        <name>GTP</name>
        <dbReference type="ChEBI" id="CHEBI:37565"/>
    </ligand>
</feature>
<dbReference type="RefSeq" id="WP_095230966.1">
    <property type="nucleotide sequence ID" value="NZ_NPBD01000002.1"/>
</dbReference>
<reference evidence="15 16" key="1">
    <citation type="submission" date="2017-07" db="EMBL/GenBank/DDBJ databases">
        <title>Isolation and whole genome analysis of endospore-forming bacteria from heroin.</title>
        <authorList>
            <person name="Kalinowski J."/>
            <person name="Ahrens B."/>
            <person name="Al-Dilaimi A."/>
            <person name="Winkler A."/>
            <person name="Wibberg D."/>
            <person name="Schleenbecker U."/>
            <person name="Ruckert C."/>
            <person name="Wolfel R."/>
            <person name="Grass G."/>
        </authorList>
    </citation>
    <scope>NUCLEOTIDE SEQUENCE [LARGE SCALE GENOMIC DNA]</scope>
    <source>
        <strain evidence="15 16">7528</strain>
    </source>
</reference>
<dbReference type="Gene3D" id="3.30.1330.20">
    <property type="entry name" value="Tubulin/FtsZ, C-terminal domain"/>
    <property type="match status" value="1"/>
</dbReference>
<gene>
    <name evidence="9" type="primary">ftsZ</name>
    <name evidence="15" type="ORF">CHH64_10640</name>
</gene>
<dbReference type="NCBIfam" id="TIGR00065">
    <property type="entry name" value="ftsZ"/>
    <property type="match status" value="1"/>
</dbReference>
<comment type="caution">
    <text evidence="15">The sequence shown here is derived from an EMBL/GenBank/DDBJ whole genome shotgun (WGS) entry which is preliminary data.</text>
</comment>
<dbReference type="Gene3D" id="3.40.50.1440">
    <property type="entry name" value="Tubulin/FtsZ, GTPase domain"/>
    <property type="match status" value="1"/>
</dbReference>
<comment type="function">
    <text evidence="8 9 11">Essential cell division protein that forms a contractile ring structure (Z ring) at the future cell division site. The regulation of the ring assembly controls the timing and the location of cell division. One of the functions of the FtsZ ring is to recruit other cell division proteins to the septum to produce a new cell wall between the dividing cells. Binds GTP and shows GTPase activity.</text>
</comment>
<dbReference type="PANTHER" id="PTHR30314">
    <property type="entry name" value="CELL DIVISION PROTEIN FTSZ-RELATED"/>
    <property type="match status" value="1"/>
</dbReference>
<sequence>MLEFDTNMETLATIKVIGVGGGGSNAVNRMIEHGVQGVDFIAVNTDSQALNLSKADVKMQIGAKLTRGLGAGANPEVGRKAAEESKEQIQEVLQGADMVFVTAGMGGGTGTGAAPVIAQIAKELGALTVGIVTRPFSFEGRKRQTQALAGTDALKGSVDTLIVIPNDRLLEIVDKNTPMLEAFREADNVLRQGVQGISELIAVPGLINVDFADVKTIMADKGSALMGIGIATGENRATEAAKKAISSPLLETSIDGAHGVLMNISGGTNLSLYEVQEAADIVTSAADQEVNVIFGSVINEDLKDEIVVTVIATGFDEAQIQQAMNAPRPKARPAEKETQSTQQPATSERRREREELRRETPSPQQQQPRKQEEDTLDIPTFLRNRNRRK</sequence>
<feature type="binding site" evidence="9">
    <location>
        <position position="143"/>
    </location>
    <ligand>
        <name>GTP</name>
        <dbReference type="ChEBI" id="CHEBI:37565"/>
    </ligand>
</feature>
<dbReference type="GO" id="GO:0051258">
    <property type="term" value="P:protein polymerization"/>
    <property type="evidence" value="ECO:0007669"/>
    <property type="project" value="UniProtKB-UniRule"/>
</dbReference>
<keyword evidence="2 9" id="KW-0963">Cytoplasm</keyword>
<evidence type="ECO:0000256" key="2">
    <source>
        <dbReference type="ARBA" id="ARBA00022490"/>
    </source>
</evidence>
<dbReference type="InterPro" id="IPR024757">
    <property type="entry name" value="FtsZ_C"/>
</dbReference>
<dbReference type="SMART" id="SM00864">
    <property type="entry name" value="Tubulin"/>
    <property type="match status" value="1"/>
</dbReference>
<dbReference type="InterPro" id="IPR020805">
    <property type="entry name" value="Cell_div_FtsZ_CS"/>
</dbReference>
<evidence type="ECO:0000256" key="7">
    <source>
        <dbReference type="ARBA" id="ARBA00023306"/>
    </source>
</evidence>
<organism evidence="15 16">
    <name type="scientific">Terribacillus saccharophilus</name>
    <dbReference type="NCBI Taxonomy" id="361277"/>
    <lineage>
        <taxon>Bacteria</taxon>
        <taxon>Bacillati</taxon>
        <taxon>Bacillota</taxon>
        <taxon>Bacilli</taxon>
        <taxon>Bacillales</taxon>
        <taxon>Bacillaceae</taxon>
        <taxon>Terribacillus</taxon>
    </lineage>
</organism>
<keyword evidence="5 9" id="KW-0342">GTP-binding</keyword>
<dbReference type="InterPro" id="IPR018316">
    <property type="entry name" value="Tubulin/FtsZ_2-layer-sand-dom"/>
</dbReference>
<name>A0A268AA58_9BACI</name>
<feature type="binding site" evidence="9">
    <location>
        <position position="187"/>
    </location>
    <ligand>
        <name>GTP</name>
        <dbReference type="ChEBI" id="CHEBI:37565"/>
    </ligand>
</feature>
<dbReference type="GO" id="GO:0005525">
    <property type="term" value="F:GTP binding"/>
    <property type="evidence" value="ECO:0007669"/>
    <property type="project" value="UniProtKB-UniRule"/>
</dbReference>
<dbReference type="GO" id="GO:0043093">
    <property type="term" value="P:FtsZ-dependent cytokinesis"/>
    <property type="evidence" value="ECO:0007669"/>
    <property type="project" value="UniProtKB-UniRule"/>
</dbReference>
<dbReference type="GO" id="GO:0000917">
    <property type="term" value="P:division septum assembly"/>
    <property type="evidence" value="ECO:0007669"/>
    <property type="project" value="UniProtKB-KW"/>
</dbReference>
<dbReference type="GO" id="GO:0005737">
    <property type="term" value="C:cytoplasm"/>
    <property type="evidence" value="ECO:0007669"/>
    <property type="project" value="UniProtKB-SubCell"/>
</dbReference>
<dbReference type="AlphaFoldDB" id="A0A268AA58"/>
<dbReference type="InterPro" id="IPR003008">
    <property type="entry name" value="Tubulin_FtsZ_GTPase"/>
</dbReference>
<feature type="region of interest" description="Disordered" evidence="12">
    <location>
        <begin position="324"/>
        <end position="389"/>
    </location>
</feature>
<dbReference type="CDD" id="cd02201">
    <property type="entry name" value="FtsZ_type1"/>
    <property type="match status" value="1"/>
</dbReference>
<evidence type="ECO:0000256" key="12">
    <source>
        <dbReference type="SAM" id="MobiDB-lite"/>
    </source>
</evidence>
<dbReference type="SUPFAM" id="SSF52490">
    <property type="entry name" value="Tubulin nucleotide-binding domain-like"/>
    <property type="match status" value="1"/>
</dbReference>
<comment type="similarity">
    <text evidence="1 9 11">Belongs to the FtsZ family.</text>
</comment>
<dbReference type="Proteomes" id="UP000216013">
    <property type="component" value="Unassembled WGS sequence"/>
</dbReference>
<feature type="domain" description="Tubulin/FtsZ GTPase" evidence="13">
    <location>
        <begin position="13"/>
        <end position="205"/>
    </location>
</feature>
<evidence type="ECO:0000256" key="5">
    <source>
        <dbReference type="ARBA" id="ARBA00023134"/>
    </source>
</evidence>
<evidence type="ECO:0000256" key="9">
    <source>
        <dbReference type="HAMAP-Rule" id="MF_00909"/>
    </source>
</evidence>
<dbReference type="PROSITE" id="PS01135">
    <property type="entry name" value="FTSZ_2"/>
    <property type="match status" value="1"/>
</dbReference>
<evidence type="ECO:0000256" key="10">
    <source>
        <dbReference type="NCBIfam" id="TIGR00065"/>
    </source>
</evidence>
<dbReference type="FunFam" id="3.30.1330.20:FF:000005">
    <property type="entry name" value="Cell division protein FtsZ"/>
    <property type="match status" value="1"/>
</dbReference>
<dbReference type="PRINTS" id="PR00423">
    <property type="entry name" value="CELLDVISFTSZ"/>
</dbReference>
<dbReference type="OrthoDB" id="9813375at2"/>
<dbReference type="PROSITE" id="PS01134">
    <property type="entry name" value="FTSZ_1"/>
    <property type="match status" value="1"/>
</dbReference>
<dbReference type="InterPro" id="IPR008280">
    <property type="entry name" value="Tub_FtsZ_C"/>
</dbReference>
<dbReference type="GO" id="GO:0003924">
    <property type="term" value="F:GTPase activity"/>
    <property type="evidence" value="ECO:0007669"/>
    <property type="project" value="UniProtKB-UniRule"/>
</dbReference>
<dbReference type="SUPFAM" id="SSF55307">
    <property type="entry name" value="Tubulin C-terminal domain-like"/>
    <property type="match status" value="1"/>
</dbReference>
<feature type="binding site" evidence="9">
    <location>
        <begin position="21"/>
        <end position="25"/>
    </location>
    <ligand>
        <name>GTP</name>
        <dbReference type="ChEBI" id="CHEBI:37565"/>
    </ligand>
</feature>
<dbReference type="InterPro" id="IPR037103">
    <property type="entry name" value="Tubulin/FtsZ-like_C"/>
</dbReference>
<dbReference type="Pfam" id="PF12327">
    <property type="entry name" value="FtsZ_C"/>
    <property type="match status" value="1"/>
</dbReference>
<evidence type="ECO:0000256" key="4">
    <source>
        <dbReference type="ARBA" id="ARBA00022741"/>
    </source>
</evidence>
<keyword evidence="3 9" id="KW-0132">Cell division</keyword>
<evidence type="ECO:0000256" key="3">
    <source>
        <dbReference type="ARBA" id="ARBA00022618"/>
    </source>
</evidence>
<dbReference type="GO" id="GO:0030428">
    <property type="term" value="C:cell septum"/>
    <property type="evidence" value="ECO:0007669"/>
    <property type="project" value="UniProtKB-ARBA"/>
</dbReference>
<protein>
    <recommendedName>
        <fullName evidence="9 10">Cell division protein FtsZ</fullName>
    </recommendedName>
</protein>
<proteinExistence type="inferred from homology"/>
<dbReference type="Pfam" id="PF00091">
    <property type="entry name" value="Tubulin"/>
    <property type="match status" value="1"/>
</dbReference>
<dbReference type="GO" id="GO:0032153">
    <property type="term" value="C:cell division site"/>
    <property type="evidence" value="ECO:0007669"/>
    <property type="project" value="UniProtKB-UniRule"/>
</dbReference>
<feature type="binding site" evidence="9">
    <location>
        <begin position="108"/>
        <end position="110"/>
    </location>
    <ligand>
        <name>GTP</name>
        <dbReference type="ChEBI" id="CHEBI:37565"/>
    </ligand>
</feature>
<evidence type="ECO:0000256" key="8">
    <source>
        <dbReference type="ARBA" id="ARBA00055345"/>
    </source>
</evidence>
<dbReference type="InterPro" id="IPR036525">
    <property type="entry name" value="Tubulin/FtsZ_GTPase_sf"/>
</dbReference>
<comment type="subunit">
    <text evidence="9">Homodimer. Polymerizes to form a dynamic ring structure in a strictly GTP-dependent manner. Interacts directly with several other division proteins.</text>
</comment>
<evidence type="ECO:0000313" key="16">
    <source>
        <dbReference type="Proteomes" id="UP000216013"/>
    </source>
</evidence>
<evidence type="ECO:0000259" key="14">
    <source>
        <dbReference type="SMART" id="SM00865"/>
    </source>
</evidence>
<dbReference type="FunFam" id="3.40.50.1440:FF:000023">
    <property type="entry name" value="Cell division protein FtsZ"/>
    <property type="match status" value="1"/>
</dbReference>
<feature type="domain" description="Tubulin/FtsZ 2-layer sandwich" evidence="14">
    <location>
        <begin position="207"/>
        <end position="324"/>
    </location>
</feature>
<dbReference type="HAMAP" id="MF_00909">
    <property type="entry name" value="FtsZ"/>
    <property type="match status" value="1"/>
</dbReference>
<evidence type="ECO:0000313" key="15">
    <source>
        <dbReference type="EMBL" id="PAD21008.1"/>
    </source>
</evidence>